<comment type="caution">
    <text evidence="1">The sequence shown here is derived from an EMBL/GenBank/DDBJ whole genome shotgun (WGS) entry which is preliminary data.</text>
</comment>
<evidence type="ECO:0000313" key="1">
    <source>
        <dbReference type="EMBL" id="CAD7667510.1"/>
    </source>
</evidence>
<dbReference type="Proteomes" id="UP000645828">
    <property type="component" value="Unassembled WGS sequence"/>
</dbReference>
<evidence type="ECO:0000313" key="2">
    <source>
        <dbReference type="Proteomes" id="UP000645828"/>
    </source>
</evidence>
<organism evidence="1 2">
    <name type="scientific">Nyctereutes procyonoides</name>
    <name type="common">Raccoon dog</name>
    <name type="synonym">Canis procyonoides</name>
    <dbReference type="NCBI Taxonomy" id="34880"/>
    <lineage>
        <taxon>Eukaryota</taxon>
        <taxon>Metazoa</taxon>
        <taxon>Chordata</taxon>
        <taxon>Craniata</taxon>
        <taxon>Vertebrata</taxon>
        <taxon>Euteleostomi</taxon>
        <taxon>Mammalia</taxon>
        <taxon>Eutheria</taxon>
        <taxon>Laurasiatheria</taxon>
        <taxon>Carnivora</taxon>
        <taxon>Caniformia</taxon>
        <taxon>Canidae</taxon>
        <taxon>Nyctereutes</taxon>
    </lineage>
</organism>
<gene>
    <name evidence="1" type="ORF">NYPRO_LOCUS823</name>
</gene>
<dbReference type="EMBL" id="CAJHUB010000649">
    <property type="protein sequence ID" value="CAD7667510.1"/>
    <property type="molecule type" value="Genomic_DNA"/>
</dbReference>
<accession>A0A811XRT2</accession>
<keyword evidence="2" id="KW-1185">Reference proteome</keyword>
<reference evidence="1" key="1">
    <citation type="submission" date="2020-12" db="EMBL/GenBank/DDBJ databases">
        <authorList>
            <consortium name="Molecular Ecology Group"/>
        </authorList>
    </citation>
    <scope>NUCLEOTIDE SEQUENCE</scope>
    <source>
        <strain evidence="1">TBG_1078</strain>
    </source>
</reference>
<proteinExistence type="predicted"/>
<dbReference type="AlphaFoldDB" id="A0A811XRT2"/>
<sequence>MHQNSSHYQATIGMDFVLKVLHWNLFGKMTRLYYLESMNCLLGKLEKNDLDSKLIKGKKKKKLTNSKQVSVVLLTKKCDHRKNMLMNNGPAHGRAPYVELASPSAFVSASLSVSLMNK</sequence>
<name>A0A811XRT2_NYCPR</name>
<protein>
    <submittedName>
        <fullName evidence="1">(raccoon dog) hypothetical protein</fullName>
    </submittedName>
</protein>